<protein>
    <submittedName>
        <fullName evidence="1">DUF1380 domain-containing protein</fullName>
    </submittedName>
</protein>
<name>A0A741Q3R2_SALMO</name>
<comment type="caution">
    <text evidence="1">The sequence shown here is derived from an EMBL/GenBank/DDBJ whole genome shotgun (WGS) entry which is preliminary data.</text>
</comment>
<gene>
    <name evidence="1" type="ORF">G9G43_003978</name>
</gene>
<reference evidence="1" key="1">
    <citation type="journal article" date="2018" name="Genome Biol.">
        <title>SKESA: strategic k-mer extension for scrupulous assemblies.</title>
        <authorList>
            <person name="Souvorov A."/>
            <person name="Agarwala R."/>
            <person name="Lipman D.J."/>
        </authorList>
    </citation>
    <scope>NUCLEOTIDE SEQUENCE</scope>
    <source>
        <strain evidence="1">13-0136</strain>
    </source>
</reference>
<evidence type="ECO:0000313" key="1">
    <source>
        <dbReference type="EMBL" id="HAF0924277.1"/>
    </source>
</evidence>
<reference evidence="1" key="2">
    <citation type="submission" date="2018-07" db="EMBL/GenBank/DDBJ databases">
        <authorList>
            <consortium name="NCBI Pathogen Detection Project"/>
        </authorList>
    </citation>
    <scope>NUCLEOTIDE SEQUENCE</scope>
    <source>
        <strain evidence="1">13-0136</strain>
    </source>
</reference>
<proteinExistence type="predicted"/>
<accession>A0A741Q3R2</accession>
<organism evidence="1">
    <name type="scientific">Salmonella montevideo</name>
    <dbReference type="NCBI Taxonomy" id="115981"/>
    <lineage>
        <taxon>Bacteria</taxon>
        <taxon>Pseudomonadati</taxon>
        <taxon>Pseudomonadota</taxon>
        <taxon>Gammaproteobacteria</taxon>
        <taxon>Enterobacterales</taxon>
        <taxon>Enterobacteriaceae</taxon>
        <taxon>Salmonella</taxon>
    </lineage>
</organism>
<dbReference type="EMBL" id="DAAUAZ010000015">
    <property type="protein sequence ID" value="HAF0924277.1"/>
    <property type="molecule type" value="Genomic_DNA"/>
</dbReference>
<sequence length="133" mass="14640">MYGTVITVCCELLKAYENNEKIAAIIWCEEDVREVGAEFNPTITDTLAVLRAIGESDSDALWRDGIGQNFVEGELRRLAALRPPRQIAIPENELRILLPLINLGLCHYNDITGEADAALNTLRSLLAANTTDA</sequence>
<dbReference type="AlphaFoldDB" id="A0A741Q3R2"/>